<comment type="similarity">
    <text evidence="2 12">Belongs to the cytochrome P450 family.</text>
</comment>
<evidence type="ECO:0000256" key="1">
    <source>
        <dbReference type="ARBA" id="ARBA00004167"/>
    </source>
</evidence>
<feature type="transmembrane region" description="Helical" evidence="13">
    <location>
        <begin position="12"/>
        <end position="33"/>
    </location>
</feature>
<keyword evidence="10 13" id="KW-0472">Membrane</keyword>
<reference evidence="14" key="1">
    <citation type="journal article" date="2013" name="Nat. Biotechnol.">
        <title>Draft genome sequence of chickpea (Cicer arietinum) provides a resource for trait improvement.</title>
        <authorList>
            <person name="Varshney R.K."/>
            <person name="Song C."/>
            <person name="Saxena R.K."/>
            <person name="Azam S."/>
            <person name="Yu S."/>
            <person name="Sharpe A.G."/>
            <person name="Cannon S."/>
            <person name="Baek J."/>
            <person name="Rosen B.D."/>
            <person name="Tar'an B."/>
            <person name="Millan T."/>
            <person name="Zhang X."/>
            <person name="Ramsay L.D."/>
            <person name="Iwata A."/>
            <person name="Wang Y."/>
            <person name="Nelson W."/>
            <person name="Farmer A.D."/>
            <person name="Gaur P.M."/>
            <person name="Soderlund C."/>
            <person name="Penmetsa R.V."/>
            <person name="Xu C."/>
            <person name="Bharti A.K."/>
            <person name="He W."/>
            <person name="Winter P."/>
            <person name="Zhao S."/>
            <person name="Hane J.K."/>
            <person name="Carrasquilla-Garcia N."/>
            <person name="Condie J.A."/>
            <person name="Upadhyaya H.D."/>
            <person name="Luo M.C."/>
            <person name="Thudi M."/>
            <person name="Gowda C.L."/>
            <person name="Singh N.P."/>
            <person name="Lichtenzveig J."/>
            <person name="Gali K.K."/>
            <person name="Rubio J."/>
            <person name="Nadarajan N."/>
            <person name="Dolezel J."/>
            <person name="Bansal K.C."/>
            <person name="Xu X."/>
            <person name="Edwards D."/>
            <person name="Zhang G."/>
            <person name="Kahl G."/>
            <person name="Gil J."/>
            <person name="Singh K.B."/>
            <person name="Datta S.K."/>
            <person name="Jackson S.A."/>
            <person name="Wang J."/>
            <person name="Cook D.R."/>
        </authorList>
    </citation>
    <scope>NUCLEOTIDE SEQUENCE [LARGE SCALE GENOMIC DNA]</scope>
    <source>
        <strain evidence="14">cv. CDC Frontier</strain>
    </source>
</reference>
<dbReference type="InterPro" id="IPR017972">
    <property type="entry name" value="Cyt_P450_CS"/>
</dbReference>
<dbReference type="STRING" id="3827.A0A3Q7X9M5"/>
<dbReference type="PROSITE" id="PS00086">
    <property type="entry name" value="CYTOCHROME_P450"/>
    <property type="match status" value="1"/>
</dbReference>
<dbReference type="PANTHER" id="PTHR24282">
    <property type="entry name" value="CYTOCHROME P450 FAMILY MEMBER"/>
    <property type="match status" value="1"/>
</dbReference>
<dbReference type="Pfam" id="PF00067">
    <property type="entry name" value="p450"/>
    <property type="match status" value="1"/>
</dbReference>
<keyword evidence="6 13" id="KW-1133">Transmembrane helix</keyword>
<evidence type="ECO:0000256" key="11">
    <source>
        <dbReference type="PIRSR" id="PIRSR602401-1"/>
    </source>
</evidence>
<evidence type="ECO:0000256" key="10">
    <source>
        <dbReference type="ARBA" id="ARBA00023136"/>
    </source>
</evidence>
<dbReference type="InterPro" id="IPR050665">
    <property type="entry name" value="Cytochrome_P450_Monooxygen"/>
</dbReference>
<organism evidence="14 15">
    <name type="scientific">Cicer arietinum</name>
    <name type="common">Chickpea</name>
    <name type="synonym">Garbanzo</name>
    <dbReference type="NCBI Taxonomy" id="3827"/>
    <lineage>
        <taxon>Eukaryota</taxon>
        <taxon>Viridiplantae</taxon>
        <taxon>Streptophyta</taxon>
        <taxon>Embryophyta</taxon>
        <taxon>Tracheophyta</taxon>
        <taxon>Spermatophyta</taxon>
        <taxon>Magnoliopsida</taxon>
        <taxon>eudicotyledons</taxon>
        <taxon>Gunneridae</taxon>
        <taxon>Pentapetalae</taxon>
        <taxon>rosids</taxon>
        <taxon>fabids</taxon>
        <taxon>Fabales</taxon>
        <taxon>Fabaceae</taxon>
        <taxon>Papilionoideae</taxon>
        <taxon>50 kb inversion clade</taxon>
        <taxon>NPAAA clade</taxon>
        <taxon>Hologalegina</taxon>
        <taxon>IRL clade</taxon>
        <taxon>Cicereae</taxon>
        <taxon>Cicer</taxon>
    </lineage>
</organism>
<evidence type="ECO:0000256" key="9">
    <source>
        <dbReference type="ARBA" id="ARBA00023033"/>
    </source>
</evidence>
<evidence type="ECO:0000313" key="14">
    <source>
        <dbReference type="Proteomes" id="UP000087171"/>
    </source>
</evidence>
<dbReference type="GO" id="GO:0004497">
    <property type="term" value="F:monooxygenase activity"/>
    <property type="evidence" value="ECO:0007669"/>
    <property type="project" value="UniProtKB-KW"/>
</dbReference>
<dbReference type="OrthoDB" id="1470350at2759"/>
<evidence type="ECO:0000256" key="3">
    <source>
        <dbReference type="ARBA" id="ARBA00022617"/>
    </source>
</evidence>
<keyword evidence="8 11" id="KW-0408">Iron</keyword>
<dbReference type="Gene3D" id="1.10.630.10">
    <property type="entry name" value="Cytochrome P450"/>
    <property type="match status" value="1"/>
</dbReference>
<dbReference type="GO" id="GO:0020037">
    <property type="term" value="F:heme binding"/>
    <property type="evidence" value="ECO:0007669"/>
    <property type="project" value="InterPro"/>
</dbReference>
<evidence type="ECO:0000256" key="7">
    <source>
        <dbReference type="ARBA" id="ARBA00023002"/>
    </source>
</evidence>
<proteinExistence type="inferred from homology"/>
<reference evidence="15" key="2">
    <citation type="submission" date="2025-08" db="UniProtKB">
        <authorList>
            <consortium name="RefSeq"/>
        </authorList>
    </citation>
    <scope>IDENTIFICATION</scope>
    <source>
        <tissue evidence="15">Etiolated seedlings</tissue>
    </source>
</reference>
<dbReference type="AlphaFoldDB" id="A0A3Q7X9M5"/>
<evidence type="ECO:0000256" key="13">
    <source>
        <dbReference type="SAM" id="Phobius"/>
    </source>
</evidence>
<keyword evidence="3 11" id="KW-0349">Heme</keyword>
<dbReference type="GeneID" id="101498882"/>
<name>A0A3Q7X9M5_CICAR</name>
<dbReference type="GO" id="GO:0005506">
    <property type="term" value="F:iron ion binding"/>
    <property type="evidence" value="ECO:0007669"/>
    <property type="project" value="InterPro"/>
</dbReference>
<keyword evidence="5 11" id="KW-0479">Metal-binding</keyword>
<dbReference type="SUPFAM" id="SSF48264">
    <property type="entry name" value="Cytochrome P450"/>
    <property type="match status" value="1"/>
</dbReference>
<dbReference type="PaxDb" id="3827-XP_004488462.1"/>
<feature type="binding site" description="axial binding residue" evidence="11">
    <location>
        <position position="480"/>
    </location>
    <ligand>
        <name>heme</name>
        <dbReference type="ChEBI" id="CHEBI:30413"/>
    </ligand>
    <ligandPart>
        <name>Fe</name>
        <dbReference type="ChEBI" id="CHEBI:18248"/>
    </ligandPart>
</feature>
<evidence type="ECO:0000256" key="2">
    <source>
        <dbReference type="ARBA" id="ARBA00010617"/>
    </source>
</evidence>
<dbReference type="PRINTS" id="PR00463">
    <property type="entry name" value="EP450I"/>
</dbReference>
<evidence type="ECO:0000313" key="15">
    <source>
        <dbReference type="RefSeq" id="XP_027190319.1"/>
    </source>
</evidence>
<comment type="cofactor">
    <cofactor evidence="11">
        <name>heme</name>
        <dbReference type="ChEBI" id="CHEBI:30413"/>
    </cofactor>
</comment>
<comment type="subcellular location">
    <subcellularLocation>
        <location evidence="1">Membrane</location>
        <topology evidence="1">Single-pass membrane protein</topology>
    </subcellularLocation>
</comment>
<evidence type="ECO:0000256" key="6">
    <source>
        <dbReference type="ARBA" id="ARBA00022989"/>
    </source>
</evidence>
<dbReference type="Proteomes" id="UP000087171">
    <property type="component" value="Chromosome Ca1"/>
</dbReference>
<keyword evidence="9 12" id="KW-0503">Monooxygenase</keyword>
<dbReference type="PANTHER" id="PTHR24282:SF130">
    <property type="entry name" value="CYTOCHROME P450 FAMILY PROTEIN"/>
    <property type="match status" value="1"/>
</dbReference>
<keyword evidence="7 12" id="KW-0560">Oxidoreductase</keyword>
<keyword evidence="14" id="KW-1185">Reference proteome</keyword>
<evidence type="ECO:0000256" key="8">
    <source>
        <dbReference type="ARBA" id="ARBA00023004"/>
    </source>
</evidence>
<dbReference type="GO" id="GO:0016020">
    <property type="term" value="C:membrane"/>
    <property type="evidence" value="ECO:0007669"/>
    <property type="project" value="UniProtKB-SubCell"/>
</dbReference>
<protein>
    <submittedName>
        <fullName evidence="15">Cytochrome P450 714A1-like isoform X1</fullName>
    </submittedName>
</protein>
<dbReference type="GO" id="GO:0016705">
    <property type="term" value="F:oxidoreductase activity, acting on paired donors, with incorporation or reduction of molecular oxygen"/>
    <property type="evidence" value="ECO:0007669"/>
    <property type="project" value="InterPro"/>
</dbReference>
<dbReference type="InterPro" id="IPR001128">
    <property type="entry name" value="Cyt_P450"/>
</dbReference>
<sequence>MIEISEEVMKQLFWTAGLIVISTVVILFEKLWWKPHRIRSVLEKQGIKGPKPSFPLGNVSEMKNLQPQPPSNSDVKEAWVYSIFPYFHIWKQRYGPLYLYSTGTKQHLYVEKGALVKDMAAHMAPDLGRPLYLNQALEPIFGDGVLRANGKTWVYQRNVIIAELFMSKIKKMLYSMEDSAMEIVKKWDKSIEENKGKTVDLVIEHDLKVLSEDILSKACFGSNYGEGKHVFERLGAMQTKLGTTSTLLGFFNLSFLSINGNKEVWRMKKEVDVLITKMINDREIQNKNKNDDEKPNDLLQKIIESSKRDTTLNEKGFFKTKYDMNQLTIDLCKNIYFAGSESTALATTWALWLIASYPEWQQRLRSEILEAFDYKLPHSFCEDGKLQKLKLLTMVIQESFRLYGPAVTNSRETFADMKFGDLLVPKGTYLWMFVPALHRDTDNWGPDAAEFKPERFANGLSKACKYPQAYIPFGFGSRNCLGQNFTMTEIKIALSLLLYHFSFEVSPDYRHCPVSNMLLIPKYGIRLLVTRLNHIKK</sequence>
<gene>
    <name evidence="15" type="primary">LOC101498882</name>
</gene>
<dbReference type="InterPro" id="IPR002401">
    <property type="entry name" value="Cyt_P450_E_grp-I"/>
</dbReference>
<evidence type="ECO:0000256" key="12">
    <source>
        <dbReference type="RuleBase" id="RU000461"/>
    </source>
</evidence>
<dbReference type="PRINTS" id="PR00385">
    <property type="entry name" value="P450"/>
</dbReference>
<dbReference type="KEGG" id="cam:101498882"/>
<keyword evidence="4 13" id="KW-0812">Transmembrane</keyword>
<dbReference type="RefSeq" id="XP_027190319.1">
    <property type="nucleotide sequence ID" value="XM_027334518.1"/>
</dbReference>
<evidence type="ECO:0000256" key="4">
    <source>
        <dbReference type="ARBA" id="ARBA00022692"/>
    </source>
</evidence>
<dbReference type="InterPro" id="IPR036396">
    <property type="entry name" value="Cyt_P450_sf"/>
</dbReference>
<evidence type="ECO:0000256" key="5">
    <source>
        <dbReference type="ARBA" id="ARBA00022723"/>
    </source>
</evidence>
<accession>A0A3Q7X9M5</accession>